<dbReference type="InterPro" id="IPR050354">
    <property type="entry name" value="F-box/kelch-repeat_ARATH"/>
</dbReference>
<comment type="caution">
    <text evidence="1">The sequence shown here is derived from an EMBL/GenBank/DDBJ whole genome shotgun (WGS) entry which is preliminary data.</text>
</comment>
<dbReference type="InterPro" id="IPR015915">
    <property type="entry name" value="Kelch-typ_b-propeller"/>
</dbReference>
<organism evidence="1 2">
    <name type="scientific">Arabis nemorensis</name>
    <dbReference type="NCBI Taxonomy" id="586526"/>
    <lineage>
        <taxon>Eukaryota</taxon>
        <taxon>Viridiplantae</taxon>
        <taxon>Streptophyta</taxon>
        <taxon>Embryophyta</taxon>
        <taxon>Tracheophyta</taxon>
        <taxon>Spermatophyta</taxon>
        <taxon>Magnoliopsida</taxon>
        <taxon>eudicotyledons</taxon>
        <taxon>Gunneridae</taxon>
        <taxon>Pentapetalae</taxon>
        <taxon>rosids</taxon>
        <taxon>malvids</taxon>
        <taxon>Brassicales</taxon>
        <taxon>Brassicaceae</taxon>
        <taxon>Arabideae</taxon>
        <taxon>Arabis</taxon>
    </lineage>
</organism>
<proteinExistence type="predicted"/>
<dbReference type="PANTHER" id="PTHR24414:SF184">
    <property type="entry name" value="GALACTOSE OXIDASE_KELCH REPEAT SUPERFAMILY PROTEIN"/>
    <property type="match status" value="1"/>
</dbReference>
<dbReference type="EMBL" id="CABITT030000008">
    <property type="protein sequence ID" value="VVB14729.1"/>
    <property type="molecule type" value="Genomic_DNA"/>
</dbReference>
<evidence type="ECO:0000313" key="2">
    <source>
        <dbReference type="Proteomes" id="UP000489600"/>
    </source>
</evidence>
<protein>
    <submittedName>
        <fullName evidence="1">Uncharacterized protein</fullName>
    </submittedName>
</protein>
<reference evidence="1" key="1">
    <citation type="submission" date="2019-07" db="EMBL/GenBank/DDBJ databases">
        <authorList>
            <person name="Dittberner H."/>
        </authorList>
    </citation>
    <scope>NUCLEOTIDE SEQUENCE [LARGE SCALE GENOMIC DNA]</scope>
</reference>
<keyword evidence="2" id="KW-1185">Reference proteome</keyword>
<dbReference type="Proteomes" id="UP000489600">
    <property type="component" value="Unassembled WGS sequence"/>
</dbReference>
<dbReference type="AlphaFoldDB" id="A0A565CM56"/>
<evidence type="ECO:0000313" key="1">
    <source>
        <dbReference type="EMBL" id="VVB14729.1"/>
    </source>
</evidence>
<gene>
    <name evidence="1" type="ORF">ANE_LOCUS25173</name>
</gene>
<dbReference type="Gene3D" id="2.120.10.80">
    <property type="entry name" value="Kelch-type beta propeller"/>
    <property type="match status" value="1"/>
</dbReference>
<dbReference type="OrthoDB" id="45365at2759"/>
<dbReference type="SUPFAM" id="SSF117281">
    <property type="entry name" value="Kelch motif"/>
    <property type="match status" value="1"/>
</dbReference>
<sequence length="218" mass="24934">MFPRWFILQPVQRRLKPIPHEWLRLPSMKMARASASASLVDGKIYMFGRLGDEADSSNSAESGGRWVDEEDQIFAYSPSTGMFFPNGKIDSKAGHMNDWCLIGDFLFCPVADRRILRCEPDELNWKKVEGLKELRDPNTKLRYDITKLTLNSAGSIVIFWTAQLQDHESLWELCSAEISLQIRNGCEMWGTIQWAAPVLDPLSHPYDVKVLYSTSVYV</sequence>
<name>A0A565CM56_9BRAS</name>
<dbReference type="PANTHER" id="PTHR24414">
    <property type="entry name" value="F-BOX/KELCH-REPEAT PROTEIN SKIP4"/>
    <property type="match status" value="1"/>
</dbReference>
<accession>A0A565CM56</accession>